<feature type="compositionally biased region" description="Low complexity" evidence="1">
    <location>
        <begin position="1"/>
        <end position="10"/>
    </location>
</feature>
<comment type="caution">
    <text evidence="2">The sequence shown here is derived from an EMBL/GenBank/DDBJ whole genome shotgun (WGS) entry which is preliminary data.</text>
</comment>
<sequence>MLNEKSSVPSSDEEEDDDGYDNDPEITLDSVERSRTINLSIRATYTNWTPRDAFRELVQNWRDGIIKSFRLAEKDLCILRDAKTLSRSIEIVYKALRFDADDRKECLGFIRFKGHNGEGTIEITNRSASLQPCHLDLGGTSKVGNEHQDGARGVGLKIALIAFMRGSAGHNVRCRSGGFNWKFDFTTSGRLVARLCRMSPRSIHKAEDQARRLSQRRTLLPFATKPNGDVQFVIGETHLGRNEHGNKVKRRPVKQEHFEAWTKAALFLHHGQDGGIISTRDGDLLTDSRLRGNLYLNGFLLRESTPARSASVTNQPLKFGYNLAFGRTNCERQSLASAEEESRAILAIWNNVLVTRPEMASELSIMLNTNEPRYADVLGAKKLMSFETARLLARYLFGKQFEGTWYHCSEEKCMNTRLDQIIQGLGYEGAELTDGYWAILRQYNLIRTAEEEEQRRFAAAPLVDVPESTFAKSVHRLLRACVRACPTTDGMAIRFVQAGQMRLQIVFSEAERLFLVHDRWLSVQDAVMELGLPDDLTEADITFHTVKRLFADALEQLPCSMFPQDSPMTADLQRKLDIKHAEQRLLNHHLLVATLGVRAVPPHHGLCLSWAAPASRQNFEVQCHKASRCFDLWDNLLISEDARPDKLPCIAAKGDDGPIQGTDGDQSVIPPLPTCRVCRQDHRGESYHYERGLEEDGEYFFVLATPSDPTSIVVLSSVTRISAPHPQAPVVAGTHAGSDANIFDGGRGLRKPEQEPETITMDGNISQAQPLFATEAFSATEASASPRTTVPATSFAIGSRVQTVDILAVDRDRWYEAKNSENVRAVIGILNGEKYLPNETRKRRRLHED</sequence>
<organism evidence="2 3">
    <name type="scientific">Madurella fahalii</name>
    <dbReference type="NCBI Taxonomy" id="1157608"/>
    <lineage>
        <taxon>Eukaryota</taxon>
        <taxon>Fungi</taxon>
        <taxon>Dikarya</taxon>
        <taxon>Ascomycota</taxon>
        <taxon>Pezizomycotina</taxon>
        <taxon>Sordariomycetes</taxon>
        <taxon>Sordariomycetidae</taxon>
        <taxon>Sordariales</taxon>
        <taxon>Sordariales incertae sedis</taxon>
        <taxon>Madurella</taxon>
    </lineage>
</organism>
<evidence type="ECO:0000313" key="2">
    <source>
        <dbReference type="EMBL" id="GAB1315574.1"/>
    </source>
</evidence>
<proteinExistence type="predicted"/>
<dbReference type="GeneID" id="98176527"/>
<protein>
    <submittedName>
        <fullName evidence="2">Uncharacterized protein</fullName>
    </submittedName>
</protein>
<dbReference type="EMBL" id="BAAFSV010000003">
    <property type="protein sequence ID" value="GAB1315574.1"/>
    <property type="molecule type" value="Genomic_DNA"/>
</dbReference>
<name>A0ABQ0GCX4_9PEZI</name>
<keyword evidence="3" id="KW-1185">Reference proteome</keyword>
<gene>
    <name evidence="2" type="ORF">MFIFM68171_05784</name>
</gene>
<reference evidence="2 3" key="1">
    <citation type="submission" date="2024-09" db="EMBL/GenBank/DDBJ databases">
        <title>Itraconazole resistance in Madurella fahalii resulting from another homologue of gene encoding cytochrome P450 14-alpha sterol demethylase (CYP51).</title>
        <authorList>
            <person name="Yoshioka I."/>
            <person name="Fahal A.H."/>
            <person name="Kaneko S."/>
            <person name="Yaguchi T."/>
        </authorList>
    </citation>
    <scope>NUCLEOTIDE SEQUENCE [LARGE SCALE GENOMIC DNA]</scope>
    <source>
        <strain evidence="2 3">IFM 68171</strain>
    </source>
</reference>
<feature type="region of interest" description="Disordered" evidence="1">
    <location>
        <begin position="1"/>
        <end position="27"/>
    </location>
</feature>
<accession>A0ABQ0GCX4</accession>
<evidence type="ECO:0000256" key="1">
    <source>
        <dbReference type="SAM" id="MobiDB-lite"/>
    </source>
</evidence>
<feature type="compositionally biased region" description="Acidic residues" evidence="1">
    <location>
        <begin position="11"/>
        <end position="26"/>
    </location>
</feature>
<dbReference type="Proteomes" id="UP001628179">
    <property type="component" value="Unassembled WGS sequence"/>
</dbReference>
<evidence type="ECO:0000313" key="3">
    <source>
        <dbReference type="Proteomes" id="UP001628179"/>
    </source>
</evidence>
<dbReference type="RefSeq" id="XP_070917305.1">
    <property type="nucleotide sequence ID" value="XM_071061204.1"/>
</dbReference>